<dbReference type="GO" id="GO:0005737">
    <property type="term" value="C:cytoplasm"/>
    <property type="evidence" value="ECO:0007669"/>
    <property type="project" value="TreeGrafter"/>
</dbReference>
<keyword evidence="12" id="KW-0170">Cobalt</keyword>
<reference evidence="14 15" key="1">
    <citation type="journal article" date="2011" name="J. Gen. Appl. Microbiol.">
        <title>Draft genome sequencing of the enigmatic yeast Saitoella complicata.</title>
        <authorList>
            <person name="Nishida H."/>
            <person name="Hamamoto M."/>
            <person name="Sugiyama J."/>
        </authorList>
    </citation>
    <scope>NUCLEOTIDE SEQUENCE [LARGE SCALE GENOMIC DNA]</scope>
    <source>
        <strain evidence="14 15">NRRL Y-17804</strain>
    </source>
</reference>
<evidence type="ECO:0000256" key="8">
    <source>
        <dbReference type="ARBA" id="ARBA00012964"/>
    </source>
</evidence>
<dbReference type="PROSITE" id="PS51831">
    <property type="entry name" value="HD"/>
    <property type="match status" value="1"/>
</dbReference>
<comment type="function">
    <text evidence="5">Catalyzes the dephosphorylation of the nucleoside 5'-monophosphates deoxyadenosine monophosphate (dAMP), deoxycytidine monophosphate (dCMP), deoxyguanosine monophosphate (dGMP) and deoxythymidine monophosphate (dTMP).</text>
</comment>
<gene>
    <name evidence="14" type="ORF">G7K_1587-t1</name>
</gene>
<dbReference type="OrthoDB" id="10254258at2759"/>
<evidence type="ECO:0000256" key="5">
    <source>
        <dbReference type="ARBA" id="ARBA00004074"/>
    </source>
</evidence>
<sequence>MSGAAKSPLAYFHLLTRLKTTPRTGWVNHNVPNPESIADHMYRMGMITMLCPDATINKDRCVKIALVHDVAEAIVGDITPLDGVSKEDKHRLELEAMHKITKELLPPSMSVQSDEIMSLWEEYENCSTKEARFVKDVDKFELLLQAVEYERAGKGDMDLEQFYGVYNAIKLDFMKEWADEVLKEKEEMWEEFKMAKANGSA</sequence>
<keyword evidence="9" id="KW-0479">Metal-binding</keyword>
<accession>A0A0E9NC27</accession>
<dbReference type="PANTHER" id="PTHR11845">
    <property type="entry name" value="5'-DEOXYNUCLEOTIDASE HDDC2"/>
    <property type="match status" value="1"/>
</dbReference>
<dbReference type="InterPro" id="IPR039356">
    <property type="entry name" value="YfbR/HDDC2"/>
</dbReference>
<evidence type="ECO:0000256" key="6">
    <source>
        <dbReference type="ARBA" id="ARBA00009999"/>
    </source>
</evidence>
<comment type="similarity">
    <text evidence="6">Belongs to the HDDC2 family.</text>
</comment>
<organism evidence="14 15">
    <name type="scientific">Saitoella complicata (strain BCRC 22490 / CBS 7301 / JCM 7358 / NBRC 10748 / NRRL Y-17804)</name>
    <dbReference type="NCBI Taxonomy" id="698492"/>
    <lineage>
        <taxon>Eukaryota</taxon>
        <taxon>Fungi</taxon>
        <taxon>Dikarya</taxon>
        <taxon>Ascomycota</taxon>
        <taxon>Taphrinomycotina</taxon>
        <taxon>Taphrinomycotina incertae sedis</taxon>
        <taxon>Saitoella</taxon>
    </lineage>
</organism>
<dbReference type="STRING" id="698492.A0A0E9NC27"/>
<reference evidence="14 15" key="2">
    <citation type="journal article" date="2014" name="J. Gen. Appl. Microbiol.">
        <title>The early diverging ascomycetous budding yeast Saitoella complicata has three histone deacetylases belonging to the Clr6, Hos2, and Rpd3 lineages.</title>
        <authorList>
            <person name="Nishida H."/>
            <person name="Matsumoto T."/>
            <person name="Kondo S."/>
            <person name="Hamamoto M."/>
            <person name="Yoshikawa H."/>
        </authorList>
    </citation>
    <scope>NUCLEOTIDE SEQUENCE [LARGE SCALE GENOMIC DNA]</scope>
    <source>
        <strain evidence="14 15">NRRL Y-17804</strain>
    </source>
</reference>
<dbReference type="AlphaFoldDB" id="A0A0E9NC27"/>
<evidence type="ECO:0000259" key="13">
    <source>
        <dbReference type="PROSITE" id="PS51831"/>
    </source>
</evidence>
<dbReference type="FunFam" id="1.10.3210.10:FF:000011">
    <property type="entry name" value="HD domain-containing protein 2"/>
    <property type="match status" value="1"/>
</dbReference>
<reference evidence="14 15" key="3">
    <citation type="journal article" date="2015" name="Genome Announc.">
        <title>Draft Genome Sequence of the Archiascomycetous Yeast Saitoella complicata.</title>
        <authorList>
            <person name="Yamauchi K."/>
            <person name="Kondo S."/>
            <person name="Hamamoto M."/>
            <person name="Takahashi Y."/>
            <person name="Ogura Y."/>
            <person name="Hayashi T."/>
            <person name="Nishida H."/>
        </authorList>
    </citation>
    <scope>NUCLEOTIDE SEQUENCE [LARGE SCALE GENOMIC DNA]</scope>
    <source>
        <strain evidence="14 15">NRRL Y-17804</strain>
    </source>
</reference>
<dbReference type="InterPro" id="IPR006674">
    <property type="entry name" value="HD_domain"/>
</dbReference>
<dbReference type="OMA" id="TWRLCLM"/>
<evidence type="ECO:0000313" key="14">
    <source>
        <dbReference type="EMBL" id="GAO47379.1"/>
    </source>
</evidence>
<dbReference type="Gene3D" id="1.10.3210.10">
    <property type="entry name" value="Hypothetical protein af1432"/>
    <property type="match status" value="1"/>
</dbReference>
<evidence type="ECO:0000256" key="10">
    <source>
        <dbReference type="ARBA" id="ARBA00022801"/>
    </source>
</evidence>
<comment type="cofactor">
    <cofactor evidence="3">
        <name>Co(2+)</name>
        <dbReference type="ChEBI" id="CHEBI:48828"/>
    </cofactor>
</comment>
<keyword evidence="10" id="KW-0378">Hydrolase</keyword>
<evidence type="ECO:0000313" key="15">
    <source>
        <dbReference type="Proteomes" id="UP000033140"/>
    </source>
</evidence>
<dbReference type="GO" id="GO:0002953">
    <property type="term" value="F:5'-deoxynucleotidase activity"/>
    <property type="evidence" value="ECO:0007669"/>
    <property type="project" value="UniProtKB-EC"/>
</dbReference>
<comment type="cofactor">
    <cofactor evidence="4">
        <name>Mg(2+)</name>
        <dbReference type="ChEBI" id="CHEBI:18420"/>
    </cofactor>
</comment>
<feature type="domain" description="HD" evidence="13">
    <location>
        <begin position="37"/>
        <end position="143"/>
    </location>
</feature>
<dbReference type="Pfam" id="PF13023">
    <property type="entry name" value="HD_3"/>
    <property type="match status" value="1"/>
</dbReference>
<comment type="cofactor">
    <cofactor evidence="2">
        <name>Mn(2+)</name>
        <dbReference type="ChEBI" id="CHEBI:29035"/>
    </cofactor>
</comment>
<comment type="subunit">
    <text evidence="7">Homodimer.</text>
</comment>
<evidence type="ECO:0000256" key="1">
    <source>
        <dbReference type="ARBA" id="ARBA00001638"/>
    </source>
</evidence>
<evidence type="ECO:0000256" key="7">
    <source>
        <dbReference type="ARBA" id="ARBA00011738"/>
    </source>
</evidence>
<protein>
    <recommendedName>
        <fullName evidence="8">5'-deoxynucleotidase</fullName>
        <ecNumber evidence="8">3.1.3.89</ecNumber>
    </recommendedName>
</protein>
<proteinExistence type="inferred from homology"/>
<dbReference type="RefSeq" id="XP_019022741.1">
    <property type="nucleotide sequence ID" value="XM_019171969.1"/>
</dbReference>
<dbReference type="GO" id="GO:0046872">
    <property type="term" value="F:metal ion binding"/>
    <property type="evidence" value="ECO:0007669"/>
    <property type="project" value="UniProtKB-KW"/>
</dbReference>
<dbReference type="InterPro" id="IPR003607">
    <property type="entry name" value="HD/PDEase_dom"/>
</dbReference>
<evidence type="ECO:0000256" key="3">
    <source>
        <dbReference type="ARBA" id="ARBA00001941"/>
    </source>
</evidence>
<dbReference type="SMART" id="SM00471">
    <property type="entry name" value="HDc"/>
    <property type="match status" value="1"/>
</dbReference>
<evidence type="ECO:0000256" key="11">
    <source>
        <dbReference type="ARBA" id="ARBA00022842"/>
    </source>
</evidence>
<dbReference type="EC" id="3.1.3.89" evidence="8"/>
<keyword evidence="11" id="KW-0460">Magnesium</keyword>
<dbReference type="EMBL" id="BACD03000008">
    <property type="protein sequence ID" value="GAO47379.1"/>
    <property type="molecule type" value="Genomic_DNA"/>
</dbReference>
<comment type="catalytic activity">
    <reaction evidence="1">
        <text>a 2'-deoxyribonucleoside 5'-phosphate + H2O = a 2'-deoxyribonucleoside + phosphate</text>
        <dbReference type="Rhea" id="RHEA:36167"/>
        <dbReference type="ChEBI" id="CHEBI:15377"/>
        <dbReference type="ChEBI" id="CHEBI:18274"/>
        <dbReference type="ChEBI" id="CHEBI:43474"/>
        <dbReference type="ChEBI" id="CHEBI:65317"/>
        <dbReference type="EC" id="3.1.3.89"/>
    </reaction>
</comment>
<dbReference type="Proteomes" id="UP000033140">
    <property type="component" value="Unassembled WGS sequence"/>
</dbReference>
<evidence type="ECO:0000256" key="4">
    <source>
        <dbReference type="ARBA" id="ARBA00001946"/>
    </source>
</evidence>
<keyword evidence="15" id="KW-1185">Reference proteome</keyword>
<evidence type="ECO:0000256" key="2">
    <source>
        <dbReference type="ARBA" id="ARBA00001936"/>
    </source>
</evidence>
<dbReference type="PANTHER" id="PTHR11845:SF13">
    <property type="entry name" value="5'-DEOXYNUCLEOTIDASE HDDC2"/>
    <property type="match status" value="1"/>
</dbReference>
<comment type="caution">
    <text evidence="14">The sequence shown here is derived from an EMBL/GenBank/DDBJ whole genome shotgun (WGS) entry which is preliminary data.</text>
</comment>
<dbReference type="GO" id="GO:0009159">
    <property type="term" value="P:deoxyribonucleoside monophosphate catabolic process"/>
    <property type="evidence" value="ECO:0007669"/>
    <property type="project" value="UniProtKB-ARBA"/>
</dbReference>
<evidence type="ECO:0000256" key="12">
    <source>
        <dbReference type="ARBA" id="ARBA00023285"/>
    </source>
</evidence>
<dbReference type="SUPFAM" id="SSF109604">
    <property type="entry name" value="HD-domain/PDEase-like"/>
    <property type="match status" value="1"/>
</dbReference>
<name>A0A0E9NC27_SAICN</name>
<evidence type="ECO:0000256" key="9">
    <source>
        <dbReference type="ARBA" id="ARBA00022723"/>
    </source>
</evidence>